<proteinExistence type="predicted"/>
<name>A0A0R2H0C2_WEIVI</name>
<dbReference type="PATRIC" id="fig|1629.5.peg.645"/>
<dbReference type="OrthoDB" id="2148880at2"/>
<feature type="transmembrane region" description="Helical" evidence="1">
    <location>
        <begin position="29"/>
        <end position="48"/>
    </location>
</feature>
<evidence type="ECO:0000313" key="4">
    <source>
        <dbReference type="Proteomes" id="UP000051992"/>
    </source>
</evidence>
<keyword evidence="4" id="KW-1185">Reference proteome</keyword>
<evidence type="ECO:0000313" key="2">
    <source>
        <dbReference type="EMBL" id="KRN46370.1"/>
    </source>
</evidence>
<dbReference type="RefSeq" id="WP_057744972.1">
    <property type="nucleotide sequence ID" value="NZ_BJLU01000011.1"/>
</dbReference>
<dbReference type="Proteomes" id="UP000051992">
    <property type="component" value="Unassembled WGS sequence"/>
</dbReference>
<dbReference type="EMBL" id="JQBM01000002">
    <property type="protein sequence ID" value="KRN46370.1"/>
    <property type="molecule type" value="Genomic_DNA"/>
</dbReference>
<keyword evidence="1" id="KW-0812">Transmembrane</keyword>
<evidence type="ECO:0000313" key="3">
    <source>
        <dbReference type="EMBL" id="SUP52486.1"/>
    </source>
</evidence>
<reference evidence="3 5" key="2">
    <citation type="submission" date="2018-06" db="EMBL/GenBank/DDBJ databases">
        <authorList>
            <consortium name="Pathogen Informatics"/>
            <person name="Doyle S."/>
        </authorList>
    </citation>
    <scope>NUCLEOTIDE SEQUENCE [LARGE SCALE GENOMIC DNA]</scope>
    <source>
        <strain evidence="3 5">NCTC13645</strain>
    </source>
</reference>
<reference evidence="2 4" key="1">
    <citation type="journal article" date="2015" name="Genome Announc.">
        <title>Expanding the biotechnology potential of lactobacilli through comparative genomics of 213 strains and associated genera.</title>
        <authorList>
            <person name="Sun Z."/>
            <person name="Harris H.M."/>
            <person name="McCann A."/>
            <person name="Guo C."/>
            <person name="Argimon S."/>
            <person name="Zhang W."/>
            <person name="Yang X."/>
            <person name="Jeffery I.B."/>
            <person name="Cooney J.C."/>
            <person name="Kagawa T.F."/>
            <person name="Liu W."/>
            <person name="Song Y."/>
            <person name="Salvetti E."/>
            <person name="Wrobel A."/>
            <person name="Rasinkangas P."/>
            <person name="Parkhill J."/>
            <person name="Rea M.C."/>
            <person name="O'Sullivan O."/>
            <person name="Ritari J."/>
            <person name="Douillard F.P."/>
            <person name="Paul Ross R."/>
            <person name="Yang R."/>
            <person name="Briner A.E."/>
            <person name="Felis G.E."/>
            <person name="de Vos W.M."/>
            <person name="Barrangou R."/>
            <person name="Klaenhammer T.R."/>
            <person name="Caufield P.W."/>
            <person name="Cui Y."/>
            <person name="Zhang H."/>
            <person name="O'Toole P.W."/>
        </authorList>
    </citation>
    <scope>NUCLEOTIDE SEQUENCE [LARGE SCALE GENOMIC DNA]</scope>
    <source>
        <strain evidence="2 4">DSM 20410</strain>
    </source>
</reference>
<evidence type="ECO:0000256" key="1">
    <source>
        <dbReference type="SAM" id="Phobius"/>
    </source>
</evidence>
<keyword evidence="1" id="KW-1133">Transmembrane helix</keyword>
<feature type="transmembrane region" description="Helical" evidence="1">
    <location>
        <begin position="5"/>
        <end position="23"/>
    </location>
</feature>
<dbReference type="EMBL" id="UHIV01000001">
    <property type="protein sequence ID" value="SUP52486.1"/>
    <property type="molecule type" value="Genomic_DNA"/>
</dbReference>
<evidence type="ECO:0000313" key="5">
    <source>
        <dbReference type="Proteomes" id="UP000254621"/>
    </source>
</evidence>
<gene>
    <name evidence="2" type="ORF">IV50_GL000640</name>
    <name evidence="3" type="ORF">NCTC13645_00378</name>
</gene>
<keyword evidence="1" id="KW-0472">Membrane</keyword>
<dbReference type="Proteomes" id="UP000254621">
    <property type="component" value="Unassembled WGS sequence"/>
</dbReference>
<sequence length="64" mass="7398">MIAKVIWRGITVILPLATFALVFVFPQAWARITFVVLALFEALVFYLLEKLLRDPNNDPDDYTK</sequence>
<dbReference type="AlphaFoldDB" id="A0A0R2H0C2"/>
<protein>
    <submittedName>
        <fullName evidence="2">Uncharacterized protein</fullName>
    </submittedName>
</protein>
<accession>A0A0R2H0C2</accession>
<organism evidence="2 4">
    <name type="scientific">Weissella viridescens</name>
    <name type="common">Lactobacillus viridescens</name>
    <dbReference type="NCBI Taxonomy" id="1629"/>
    <lineage>
        <taxon>Bacteria</taxon>
        <taxon>Bacillati</taxon>
        <taxon>Bacillota</taxon>
        <taxon>Bacilli</taxon>
        <taxon>Lactobacillales</taxon>
        <taxon>Lactobacillaceae</taxon>
        <taxon>Weissella</taxon>
    </lineage>
</organism>